<dbReference type="InterPro" id="IPR011990">
    <property type="entry name" value="TPR-like_helical_dom_sf"/>
</dbReference>
<organism evidence="2 3">
    <name type="scientific">Nocardia caishijiensis</name>
    <dbReference type="NCBI Taxonomy" id="184756"/>
    <lineage>
        <taxon>Bacteria</taxon>
        <taxon>Bacillati</taxon>
        <taxon>Actinomycetota</taxon>
        <taxon>Actinomycetes</taxon>
        <taxon>Mycobacteriales</taxon>
        <taxon>Nocardiaceae</taxon>
        <taxon>Nocardia</taxon>
    </lineage>
</organism>
<dbReference type="InterPro" id="IPR019734">
    <property type="entry name" value="TPR_rpt"/>
</dbReference>
<dbReference type="PANTHER" id="PTHR47691">
    <property type="entry name" value="REGULATOR-RELATED"/>
    <property type="match status" value="1"/>
</dbReference>
<reference evidence="2 3" key="1">
    <citation type="submission" date="2019-07" db="EMBL/GenBank/DDBJ databases">
        <title>Genomic Encyclopedia of Type Strains, Phase IV (KMG-IV): sequencing the most valuable type-strain genomes for metagenomic binning, comparative biology and taxonomic classification.</title>
        <authorList>
            <person name="Goeker M."/>
        </authorList>
    </citation>
    <scope>NUCLEOTIDE SEQUENCE [LARGE SCALE GENOMIC DNA]</scope>
    <source>
        <strain evidence="2 3">DSM 44831</strain>
    </source>
</reference>
<keyword evidence="3" id="KW-1185">Reference proteome</keyword>
<proteinExistence type="predicted"/>
<dbReference type="SMART" id="SM00028">
    <property type="entry name" value="TPR"/>
    <property type="match status" value="5"/>
</dbReference>
<protein>
    <submittedName>
        <fullName evidence="2">Tetratricopeptide repeat protein</fullName>
    </submittedName>
</protein>
<dbReference type="Proteomes" id="UP000798951">
    <property type="component" value="Unassembled WGS sequence"/>
</dbReference>
<sequence>MSAPGDEHVARGIAALRAGSVGDAIREFEAAVGTAGDELELADRYHWLATAQYESAEFDAATITLETALAVLADIDAAELRGRCHEGLADLALEREDAADAHHHFHAARTLLIDIDPAAAAECLLGMSTADLGVGEHGRAEDELRRALGEFEAIDHRSGIVATLDLTAEFLTESGRTQDAVTHLYRLAHLLTEAEDHAGAAEANQRLGTLLLPAVQVDEALHALHSAKSGYLRSDEPLSAAEVALKIGEVFEDLGRFEEATANFREGARLCAAHGDPDDTLWFEVNIATVALSTGDYQTAEATLTTAAATFADLDTDKGIARYAQTLRFLGALYAETSRFQLASNQYEKALALGTRVDDEEFIADCHYGLGLVATLTGRYRDGLEKLSLARATFTQLNSEQKAMLCHQSEGMCYSALGEFTAATDSLLAARTMATTYGMALQRAFTDIHLGLVLTETGRFDDAEQTLLGAREVLVSSGLADRVVETDGNIAGLYLKQGRYADAAASYRRSAAQLRARGLAAKAAVCTQNEGTALMMLGESATSAAAFDRAGAYFAADPDYRANLAVCHRSRALLAVQRQDLDIALAEFAAGRSLAVELGTTLEVAKCDFFVGVVLYDKDSSALSTAIDLALPAALYINSIRWQFDRATDRMSWSALYAQLQSHLFTLAVRHPDPTLLGDLIEVSLNSGTHTTAPAHALLRTTSLAAALHDIAGTTQTAVDARIHGGAATLVAGSALPMAPPPRLRLPDGRIALAPYFAAAANRYGLTDPAHEVRAW</sequence>
<feature type="repeat" description="TPR" evidence="1">
    <location>
        <begin position="324"/>
        <end position="357"/>
    </location>
</feature>
<accession>A0ABQ6YHV4</accession>
<dbReference type="Pfam" id="PF13424">
    <property type="entry name" value="TPR_12"/>
    <property type="match status" value="1"/>
</dbReference>
<gene>
    <name evidence="2" type="ORF">FNL39_10894</name>
</gene>
<evidence type="ECO:0000256" key="1">
    <source>
        <dbReference type="PROSITE-ProRule" id="PRU00339"/>
    </source>
</evidence>
<dbReference type="Gene3D" id="1.25.40.10">
    <property type="entry name" value="Tetratricopeptide repeat domain"/>
    <property type="match status" value="3"/>
</dbReference>
<dbReference type="SUPFAM" id="SSF48452">
    <property type="entry name" value="TPR-like"/>
    <property type="match status" value="4"/>
</dbReference>
<dbReference type="RefSeq" id="WP_067986500.1">
    <property type="nucleotide sequence ID" value="NZ_VMSD01000008.1"/>
</dbReference>
<name>A0ABQ6YHV4_9NOCA</name>
<evidence type="ECO:0000313" key="2">
    <source>
        <dbReference type="EMBL" id="KAF0845286.1"/>
    </source>
</evidence>
<dbReference type="EMBL" id="VMSD01000008">
    <property type="protein sequence ID" value="KAF0845286.1"/>
    <property type="molecule type" value="Genomic_DNA"/>
</dbReference>
<dbReference type="PANTHER" id="PTHR47691:SF3">
    <property type="entry name" value="HTH-TYPE TRANSCRIPTIONAL REGULATOR RV0890C-RELATED"/>
    <property type="match status" value="1"/>
</dbReference>
<evidence type="ECO:0000313" key="3">
    <source>
        <dbReference type="Proteomes" id="UP000798951"/>
    </source>
</evidence>
<dbReference type="PROSITE" id="PS50005">
    <property type="entry name" value="TPR"/>
    <property type="match status" value="1"/>
</dbReference>
<keyword evidence="1" id="KW-0802">TPR repeat</keyword>
<comment type="caution">
    <text evidence="2">The sequence shown here is derived from an EMBL/GenBank/DDBJ whole genome shotgun (WGS) entry which is preliminary data.</text>
</comment>